<dbReference type="InterPro" id="IPR036028">
    <property type="entry name" value="SH3-like_dom_sf"/>
</dbReference>
<dbReference type="SMART" id="SM00721">
    <property type="entry name" value="BAR"/>
    <property type="match status" value="1"/>
</dbReference>
<dbReference type="PROSITE" id="PS51021">
    <property type="entry name" value="BAR"/>
    <property type="match status" value="1"/>
</dbReference>
<proteinExistence type="predicted"/>
<dbReference type="PROSITE" id="PS50002">
    <property type="entry name" value="SH3"/>
    <property type="match status" value="1"/>
</dbReference>
<feature type="compositionally biased region" description="Pro residues" evidence="3">
    <location>
        <begin position="335"/>
        <end position="348"/>
    </location>
</feature>
<dbReference type="InterPro" id="IPR004148">
    <property type="entry name" value="BAR_dom"/>
</dbReference>
<dbReference type="GO" id="GO:0031097">
    <property type="term" value="C:medial cortex"/>
    <property type="evidence" value="ECO:0007669"/>
    <property type="project" value="TreeGrafter"/>
</dbReference>
<dbReference type="GO" id="GO:0030479">
    <property type="term" value="C:actin cortical patch"/>
    <property type="evidence" value="ECO:0007669"/>
    <property type="project" value="TreeGrafter"/>
</dbReference>
<dbReference type="GO" id="GO:0043332">
    <property type="term" value="C:mating projection tip"/>
    <property type="evidence" value="ECO:0007669"/>
    <property type="project" value="TreeGrafter"/>
</dbReference>
<organism evidence="6 7">
    <name type="scientific">Clathrus columnatus</name>
    <dbReference type="NCBI Taxonomy" id="1419009"/>
    <lineage>
        <taxon>Eukaryota</taxon>
        <taxon>Fungi</taxon>
        <taxon>Dikarya</taxon>
        <taxon>Basidiomycota</taxon>
        <taxon>Agaricomycotina</taxon>
        <taxon>Agaricomycetes</taxon>
        <taxon>Phallomycetidae</taxon>
        <taxon>Phallales</taxon>
        <taxon>Clathraceae</taxon>
        <taxon>Clathrus</taxon>
    </lineage>
</organism>
<dbReference type="Proteomes" id="UP001050691">
    <property type="component" value="Unassembled WGS sequence"/>
</dbReference>
<accession>A0AAV5A8Q8</accession>
<sequence>MFQGLPRKDYTQPAIEPPLCLAVKLVLLRVCFQSTSGKTRTNGISETTDPEFDEYNRKFTAMEGALEKFLKDTKVYSDNVVAMLQSGQQWAIHFKNIFSPLSGEINLSSNHPEAENTLENAGFYQAVMEELKELLTPELELIQSRIHAPAKELQGIMKQIRKSITKRDHKLTDFDRFNNSLTKLRDKKEKSLSDEKNLFKLEQDFEAAANEYEHYNNLLKTELPAFMTLATNFIAPHFQSFCYMQLNIYYLMIEKLRSFADGKLDIPDTAAEIVSLFEERRGDVGERVDSLATTKRVVSTAKLMAARSGETGISRTNTTASAASSTTSSFVKKAPSPPTFSPAAPPPYSSSVNNAAAAATKRPPPPPPLKPKPKAVQYVVALYDFQAQADGDLDFKTGDRIELVERTPSQEDWWTGKLNGRQGVFPGK</sequence>
<dbReference type="SMART" id="SM00326">
    <property type="entry name" value="SH3"/>
    <property type="match status" value="1"/>
</dbReference>
<gene>
    <name evidence="6" type="ORF">Clacol_003623</name>
</gene>
<dbReference type="SUPFAM" id="SSF103657">
    <property type="entry name" value="BAR/IMD domain-like"/>
    <property type="match status" value="1"/>
</dbReference>
<dbReference type="AlphaFoldDB" id="A0AAV5A8Q8"/>
<dbReference type="Gene3D" id="1.20.1270.60">
    <property type="entry name" value="Arfaptin homology (AH) domain/BAR domain"/>
    <property type="match status" value="1"/>
</dbReference>
<dbReference type="CDD" id="cd07599">
    <property type="entry name" value="BAR_Rvs167p"/>
    <property type="match status" value="1"/>
</dbReference>
<feature type="domain" description="SH3" evidence="4">
    <location>
        <begin position="374"/>
        <end position="428"/>
    </location>
</feature>
<comment type="caution">
    <text evidence="6">The sequence shown here is derived from an EMBL/GenBank/DDBJ whole genome shotgun (WGS) entry which is preliminary data.</text>
</comment>
<feature type="compositionally biased region" description="Low complexity" evidence="3">
    <location>
        <begin position="316"/>
        <end position="334"/>
    </location>
</feature>
<dbReference type="GO" id="GO:0097320">
    <property type="term" value="P:plasma membrane tubulation"/>
    <property type="evidence" value="ECO:0007669"/>
    <property type="project" value="TreeGrafter"/>
</dbReference>
<evidence type="ECO:0000256" key="2">
    <source>
        <dbReference type="PROSITE-ProRule" id="PRU00192"/>
    </source>
</evidence>
<dbReference type="GO" id="GO:1990528">
    <property type="term" value="C:Rvs161p-Rvs167p complex"/>
    <property type="evidence" value="ECO:0007669"/>
    <property type="project" value="TreeGrafter"/>
</dbReference>
<dbReference type="EMBL" id="BPWL01000004">
    <property type="protein sequence ID" value="GJJ09401.1"/>
    <property type="molecule type" value="Genomic_DNA"/>
</dbReference>
<evidence type="ECO:0000256" key="1">
    <source>
        <dbReference type="ARBA" id="ARBA00022443"/>
    </source>
</evidence>
<dbReference type="Gene3D" id="2.30.30.40">
    <property type="entry name" value="SH3 Domains"/>
    <property type="match status" value="1"/>
</dbReference>
<dbReference type="InterPro" id="IPR027267">
    <property type="entry name" value="AH/BAR_dom_sf"/>
</dbReference>
<dbReference type="InterPro" id="IPR046982">
    <property type="entry name" value="BIN3/RVS161-like"/>
</dbReference>
<feature type="compositionally biased region" description="Low complexity" evidence="3">
    <location>
        <begin position="349"/>
        <end position="361"/>
    </location>
</feature>
<reference evidence="6" key="1">
    <citation type="submission" date="2021-10" db="EMBL/GenBank/DDBJ databases">
        <title>De novo Genome Assembly of Clathrus columnatus (Basidiomycota, Fungi) Using Illumina and Nanopore Sequence Data.</title>
        <authorList>
            <person name="Ogiso-Tanaka E."/>
            <person name="Itagaki H."/>
            <person name="Hosoya T."/>
            <person name="Hosaka K."/>
        </authorList>
    </citation>
    <scope>NUCLEOTIDE SEQUENCE</scope>
    <source>
        <strain evidence="6">MO-923</strain>
    </source>
</reference>
<evidence type="ECO:0000313" key="7">
    <source>
        <dbReference type="Proteomes" id="UP001050691"/>
    </source>
</evidence>
<dbReference type="FunFam" id="2.30.30.40:FF:000100">
    <property type="entry name" value="SH3 domain-containing YSC84-like protein 1"/>
    <property type="match status" value="1"/>
</dbReference>
<evidence type="ECO:0000259" key="5">
    <source>
        <dbReference type="PROSITE" id="PS51021"/>
    </source>
</evidence>
<dbReference type="PRINTS" id="PR00452">
    <property type="entry name" value="SH3DOMAIN"/>
</dbReference>
<name>A0AAV5A8Q8_9AGAM</name>
<dbReference type="Pfam" id="PF03114">
    <property type="entry name" value="BAR"/>
    <property type="match status" value="1"/>
</dbReference>
<dbReference type="GO" id="GO:0008289">
    <property type="term" value="F:lipid binding"/>
    <property type="evidence" value="ECO:0007669"/>
    <property type="project" value="TreeGrafter"/>
</dbReference>
<feature type="region of interest" description="Disordered" evidence="3">
    <location>
        <begin position="308"/>
        <end position="372"/>
    </location>
</feature>
<evidence type="ECO:0008006" key="8">
    <source>
        <dbReference type="Google" id="ProtNLM"/>
    </source>
</evidence>
<dbReference type="PANTHER" id="PTHR47174">
    <property type="entry name" value="BRIDGING INTEGRATOR 3"/>
    <property type="match status" value="1"/>
</dbReference>
<dbReference type="GO" id="GO:0051666">
    <property type="term" value="P:actin cortical patch localization"/>
    <property type="evidence" value="ECO:0007669"/>
    <property type="project" value="InterPro"/>
</dbReference>
<keyword evidence="1 2" id="KW-0728">SH3 domain</keyword>
<evidence type="ECO:0000256" key="3">
    <source>
        <dbReference type="SAM" id="MobiDB-lite"/>
    </source>
</evidence>
<evidence type="ECO:0000313" key="6">
    <source>
        <dbReference type="EMBL" id="GJJ09401.1"/>
    </source>
</evidence>
<dbReference type="Pfam" id="PF00018">
    <property type="entry name" value="SH3_1"/>
    <property type="match status" value="1"/>
</dbReference>
<protein>
    <recommendedName>
        <fullName evidence="8">BAR-domain-containing protein</fullName>
    </recommendedName>
</protein>
<dbReference type="SUPFAM" id="SSF50044">
    <property type="entry name" value="SH3-domain"/>
    <property type="match status" value="1"/>
</dbReference>
<evidence type="ECO:0000259" key="4">
    <source>
        <dbReference type="PROSITE" id="PS50002"/>
    </source>
</evidence>
<keyword evidence="7" id="KW-1185">Reference proteome</keyword>
<dbReference type="InterPro" id="IPR001452">
    <property type="entry name" value="SH3_domain"/>
</dbReference>
<dbReference type="PANTHER" id="PTHR47174:SF1">
    <property type="entry name" value="REDUCED VIABILITY UPON STARVATION PROTEIN 167"/>
    <property type="match status" value="1"/>
</dbReference>
<dbReference type="GO" id="GO:0006897">
    <property type="term" value="P:endocytosis"/>
    <property type="evidence" value="ECO:0007669"/>
    <property type="project" value="InterPro"/>
</dbReference>
<feature type="domain" description="BAR" evidence="5">
    <location>
        <begin position="37"/>
        <end position="290"/>
    </location>
</feature>